<dbReference type="Proteomes" id="UP000712281">
    <property type="component" value="Unassembled WGS sequence"/>
</dbReference>
<keyword evidence="1" id="KW-0812">Transmembrane</keyword>
<feature type="transmembrane region" description="Helical" evidence="1">
    <location>
        <begin position="16"/>
        <end position="37"/>
    </location>
</feature>
<feature type="transmembrane region" description="Helical" evidence="1">
    <location>
        <begin position="57"/>
        <end position="79"/>
    </location>
</feature>
<accession>A0A8S9HP48</accession>
<dbReference type="AlphaFoldDB" id="A0A8S9HP48"/>
<name>A0A8S9HP48_BRACR</name>
<keyword evidence="1" id="KW-0472">Membrane</keyword>
<protein>
    <submittedName>
        <fullName evidence="2">Uncharacterized protein</fullName>
    </submittedName>
</protein>
<reference evidence="2" key="1">
    <citation type="submission" date="2019-12" db="EMBL/GenBank/DDBJ databases">
        <title>Genome sequencing and annotation of Brassica cretica.</title>
        <authorList>
            <person name="Studholme D.J."/>
            <person name="Sarris P.F."/>
        </authorList>
    </citation>
    <scope>NUCLEOTIDE SEQUENCE</scope>
    <source>
        <strain evidence="2">PFS-001/15</strain>
        <tissue evidence="2">Leaf</tissue>
    </source>
</reference>
<organism evidence="2 3">
    <name type="scientific">Brassica cretica</name>
    <name type="common">Mustard</name>
    <dbReference type="NCBI Taxonomy" id="69181"/>
    <lineage>
        <taxon>Eukaryota</taxon>
        <taxon>Viridiplantae</taxon>
        <taxon>Streptophyta</taxon>
        <taxon>Embryophyta</taxon>
        <taxon>Tracheophyta</taxon>
        <taxon>Spermatophyta</taxon>
        <taxon>Magnoliopsida</taxon>
        <taxon>eudicotyledons</taxon>
        <taxon>Gunneridae</taxon>
        <taxon>Pentapetalae</taxon>
        <taxon>rosids</taxon>
        <taxon>malvids</taxon>
        <taxon>Brassicales</taxon>
        <taxon>Brassicaceae</taxon>
        <taxon>Brassiceae</taxon>
        <taxon>Brassica</taxon>
    </lineage>
</organism>
<evidence type="ECO:0000313" key="2">
    <source>
        <dbReference type="EMBL" id="KAF2558677.1"/>
    </source>
</evidence>
<proteinExistence type="predicted"/>
<gene>
    <name evidence="2" type="ORF">F2Q68_00016144</name>
</gene>
<sequence>MSSSVSLVSLKNIHNLWVKCLATFSFFFLNVLPIGALSNSIGAVASSECVLVVSGGLAEGLGCGLSALIRAMSIFGNYTRYVRGARRSMGAGVCRSMAVSSIDALVEVRRSVMVEVRRLMFEV</sequence>
<dbReference type="EMBL" id="QGKW02001940">
    <property type="protein sequence ID" value="KAF2558677.1"/>
    <property type="molecule type" value="Genomic_DNA"/>
</dbReference>
<keyword evidence="1" id="KW-1133">Transmembrane helix</keyword>
<comment type="caution">
    <text evidence="2">The sequence shown here is derived from an EMBL/GenBank/DDBJ whole genome shotgun (WGS) entry which is preliminary data.</text>
</comment>
<evidence type="ECO:0000313" key="3">
    <source>
        <dbReference type="Proteomes" id="UP000712281"/>
    </source>
</evidence>
<evidence type="ECO:0000256" key="1">
    <source>
        <dbReference type="SAM" id="Phobius"/>
    </source>
</evidence>